<accession>A0A9P7F099</accession>
<sequence length="176" mass="18333">MSRDNPTGSLFGTNISLALLTRYLRDNQRAAASSVTTPPAFNPPPIVIPGTPIFPEFGSISALGHAVTNNIFTPDVFSTGACPVGDGSPVTRHEQVPTSGSTSTINLAPTIRESGLPIQPVGALLVPTHTVPMESMPSTSTIRMLVTGSPNVPEDGQSVSAPLPQRLFAPQSHQQG</sequence>
<feature type="region of interest" description="Disordered" evidence="1">
    <location>
        <begin position="148"/>
        <end position="176"/>
    </location>
</feature>
<organism evidence="2 3">
    <name type="scientific">Suillus discolor</name>
    <dbReference type="NCBI Taxonomy" id="1912936"/>
    <lineage>
        <taxon>Eukaryota</taxon>
        <taxon>Fungi</taxon>
        <taxon>Dikarya</taxon>
        <taxon>Basidiomycota</taxon>
        <taxon>Agaricomycotina</taxon>
        <taxon>Agaricomycetes</taxon>
        <taxon>Agaricomycetidae</taxon>
        <taxon>Boletales</taxon>
        <taxon>Suillineae</taxon>
        <taxon>Suillaceae</taxon>
        <taxon>Suillus</taxon>
    </lineage>
</organism>
<dbReference type="OrthoDB" id="2688142at2759"/>
<dbReference type="Proteomes" id="UP000823399">
    <property type="component" value="Unassembled WGS sequence"/>
</dbReference>
<reference evidence="2" key="1">
    <citation type="journal article" date="2020" name="New Phytol.">
        <title>Comparative genomics reveals dynamic genome evolution in host specialist ectomycorrhizal fungi.</title>
        <authorList>
            <person name="Lofgren L.A."/>
            <person name="Nguyen N.H."/>
            <person name="Vilgalys R."/>
            <person name="Ruytinx J."/>
            <person name="Liao H.L."/>
            <person name="Branco S."/>
            <person name="Kuo A."/>
            <person name="LaButti K."/>
            <person name="Lipzen A."/>
            <person name="Andreopoulos W."/>
            <person name="Pangilinan J."/>
            <person name="Riley R."/>
            <person name="Hundley H."/>
            <person name="Na H."/>
            <person name="Barry K."/>
            <person name="Grigoriev I.V."/>
            <person name="Stajich J.E."/>
            <person name="Kennedy P.G."/>
        </authorList>
    </citation>
    <scope>NUCLEOTIDE SEQUENCE</scope>
    <source>
        <strain evidence="2">FC423</strain>
    </source>
</reference>
<evidence type="ECO:0000313" key="2">
    <source>
        <dbReference type="EMBL" id="KAG2097954.1"/>
    </source>
</evidence>
<proteinExistence type="predicted"/>
<dbReference type="GeneID" id="64704292"/>
<dbReference type="EMBL" id="JABBWM010000063">
    <property type="protein sequence ID" value="KAG2097954.1"/>
    <property type="molecule type" value="Genomic_DNA"/>
</dbReference>
<evidence type="ECO:0000313" key="3">
    <source>
        <dbReference type="Proteomes" id="UP000823399"/>
    </source>
</evidence>
<gene>
    <name evidence="2" type="ORF">F5147DRAFT_777818</name>
</gene>
<protein>
    <submittedName>
        <fullName evidence="2">Uncharacterized protein</fullName>
    </submittedName>
</protein>
<dbReference type="RefSeq" id="XP_041288712.1">
    <property type="nucleotide sequence ID" value="XM_041442033.1"/>
</dbReference>
<dbReference type="AlphaFoldDB" id="A0A9P7F099"/>
<evidence type="ECO:0000256" key="1">
    <source>
        <dbReference type="SAM" id="MobiDB-lite"/>
    </source>
</evidence>
<name>A0A9P7F099_9AGAM</name>
<comment type="caution">
    <text evidence="2">The sequence shown here is derived from an EMBL/GenBank/DDBJ whole genome shotgun (WGS) entry which is preliminary data.</text>
</comment>
<keyword evidence="3" id="KW-1185">Reference proteome</keyword>